<dbReference type="Pfam" id="PF05175">
    <property type="entry name" value="MTS"/>
    <property type="match status" value="1"/>
</dbReference>
<dbReference type="EMBL" id="BMKA01000002">
    <property type="protein sequence ID" value="GGA16192.1"/>
    <property type="molecule type" value="Genomic_DNA"/>
</dbReference>
<dbReference type="Proteomes" id="UP000628017">
    <property type="component" value="Unassembled WGS sequence"/>
</dbReference>
<sequence length="253" mass="26725">MTGSGSSVSLDGFLGGRLQIRQPQTGYRAATDPVFLAAWVPAKRGDKVLELGCGVGVASLCLGARIAGLSQTGLELQADYAALALQNAENNEIPLEVVQGDLIKMPASLKEKSFDHVLANPPFFPEGSVSKPKDGGKSLAFVNENNTAVWIDAGLRRLRAGGVFTMIHLSEQLGEILSALAGRAGNVEILPISARKDKPAKRVLVRATKSARGPLRLLSPFVVHSGAEHVQGKPDYSPEAEGILRHGKGFAQS</sequence>
<accession>A0A916VPT1</accession>
<keyword evidence="5" id="KW-1185">Reference proteome</keyword>
<keyword evidence="1 4" id="KW-0808">Transferase</keyword>
<evidence type="ECO:0000256" key="2">
    <source>
        <dbReference type="ARBA" id="ARBA00022691"/>
    </source>
</evidence>
<protein>
    <submittedName>
        <fullName evidence="4">Methyltransferase</fullName>
    </submittedName>
</protein>
<dbReference type="GO" id="GO:0008170">
    <property type="term" value="F:N-methyltransferase activity"/>
    <property type="evidence" value="ECO:0007669"/>
    <property type="project" value="UniProtKB-ARBA"/>
</dbReference>
<dbReference type="PANTHER" id="PTHR47739">
    <property type="entry name" value="TRNA1(VAL) (ADENINE(37)-N6)-METHYLTRANSFERASE"/>
    <property type="match status" value="1"/>
</dbReference>
<keyword evidence="2" id="KW-0949">S-adenosyl-L-methionine</keyword>
<dbReference type="SUPFAM" id="SSF53335">
    <property type="entry name" value="S-adenosyl-L-methionine-dependent methyltransferases"/>
    <property type="match status" value="1"/>
</dbReference>
<feature type="domain" description="Methyltransferase small" evidence="3">
    <location>
        <begin position="35"/>
        <end position="126"/>
    </location>
</feature>
<dbReference type="GO" id="GO:0008757">
    <property type="term" value="F:S-adenosylmethionine-dependent methyltransferase activity"/>
    <property type="evidence" value="ECO:0007669"/>
    <property type="project" value="UniProtKB-ARBA"/>
</dbReference>
<dbReference type="PROSITE" id="PS00092">
    <property type="entry name" value="N6_MTASE"/>
    <property type="match status" value="1"/>
</dbReference>
<dbReference type="Gene3D" id="3.40.50.150">
    <property type="entry name" value="Vaccinia Virus protein VP39"/>
    <property type="match status" value="1"/>
</dbReference>
<evidence type="ECO:0000313" key="5">
    <source>
        <dbReference type="Proteomes" id="UP000628017"/>
    </source>
</evidence>
<dbReference type="InterPro" id="IPR050210">
    <property type="entry name" value="tRNA_Adenine-N(6)_MTase"/>
</dbReference>
<evidence type="ECO:0000259" key="3">
    <source>
        <dbReference type="Pfam" id="PF05175"/>
    </source>
</evidence>
<dbReference type="PANTHER" id="PTHR47739:SF1">
    <property type="entry name" value="TRNA1(VAL) (ADENINE(37)-N6)-METHYLTRANSFERASE"/>
    <property type="match status" value="1"/>
</dbReference>
<reference evidence="4" key="1">
    <citation type="journal article" date="2014" name="Int. J. Syst. Evol. Microbiol.">
        <title>Complete genome sequence of Corynebacterium casei LMG S-19264T (=DSM 44701T), isolated from a smear-ripened cheese.</title>
        <authorList>
            <consortium name="US DOE Joint Genome Institute (JGI-PGF)"/>
            <person name="Walter F."/>
            <person name="Albersmeier A."/>
            <person name="Kalinowski J."/>
            <person name="Ruckert C."/>
        </authorList>
    </citation>
    <scope>NUCLEOTIDE SEQUENCE</scope>
    <source>
        <strain evidence="4">CGMCC 1.15880</strain>
    </source>
</reference>
<dbReference type="InterPro" id="IPR002052">
    <property type="entry name" value="DNA_methylase_N6_adenine_CS"/>
</dbReference>
<dbReference type="AlphaFoldDB" id="A0A916VPT1"/>
<dbReference type="InterPro" id="IPR029063">
    <property type="entry name" value="SAM-dependent_MTases_sf"/>
</dbReference>
<dbReference type="RefSeq" id="WP_188673045.1">
    <property type="nucleotide sequence ID" value="NZ_BMKA01000002.1"/>
</dbReference>
<organism evidence="4 5">
    <name type="scientific">Neptunicoccus cionae</name>
    <dbReference type="NCBI Taxonomy" id="2035344"/>
    <lineage>
        <taxon>Bacteria</taxon>
        <taxon>Pseudomonadati</taxon>
        <taxon>Pseudomonadota</taxon>
        <taxon>Alphaproteobacteria</taxon>
        <taxon>Rhodobacterales</taxon>
        <taxon>Paracoccaceae</taxon>
        <taxon>Neptunicoccus</taxon>
    </lineage>
</organism>
<evidence type="ECO:0000313" key="4">
    <source>
        <dbReference type="EMBL" id="GGA16192.1"/>
    </source>
</evidence>
<dbReference type="GO" id="GO:0003676">
    <property type="term" value="F:nucleic acid binding"/>
    <property type="evidence" value="ECO:0007669"/>
    <property type="project" value="InterPro"/>
</dbReference>
<reference evidence="4" key="2">
    <citation type="submission" date="2020-09" db="EMBL/GenBank/DDBJ databases">
        <authorList>
            <person name="Sun Q."/>
            <person name="Zhou Y."/>
        </authorList>
    </citation>
    <scope>NUCLEOTIDE SEQUENCE</scope>
    <source>
        <strain evidence="4">CGMCC 1.15880</strain>
    </source>
</reference>
<name>A0A916VPT1_9RHOB</name>
<gene>
    <name evidence="4" type="ORF">GCM10011498_15770</name>
</gene>
<dbReference type="GO" id="GO:0032259">
    <property type="term" value="P:methylation"/>
    <property type="evidence" value="ECO:0007669"/>
    <property type="project" value="UniProtKB-KW"/>
</dbReference>
<dbReference type="InterPro" id="IPR007848">
    <property type="entry name" value="Small_mtfrase_dom"/>
</dbReference>
<evidence type="ECO:0000256" key="1">
    <source>
        <dbReference type="ARBA" id="ARBA00022603"/>
    </source>
</evidence>
<comment type="caution">
    <text evidence="4">The sequence shown here is derived from an EMBL/GenBank/DDBJ whole genome shotgun (WGS) entry which is preliminary data.</text>
</comment>
<proteinExistence type="predicted"/>
<dbReference type="CDD" id="cd02440">
    <property type="entry name" value="AdoMet_MTases"/>
    <property type="match status" value="1"/>
</dbReference>
<keyword evidence="1 4" id="KW-0489">Methyltransferase</keyword>